<dbReference type="AlphaFoldDB" id="A0A174MSJ7"/>
<feature type="transmembrane region" description="Helical" evidence="6">
    <location>
        <begin position="104"/>
        <end position="127"/>
    </location>
</feature>
<feature type="transmembrane region" description="Helical" evidence="6">
    <location>
        <begin position="306"/>
        <end position="325"/>
    </location>
</feature>
<evidence type="ECO:0000256" key="2">
    <source>
        <dbReference type="ARBA" id="ARBA00022475"/>
    </source>
</evidence>
<protein>
    <submittedName>
        <fullName evidence="8 9">ABC transporter permease</fullName>
    </submittedName>
    <submittedName>
        <fullName evidence="7">Ribose transport system permease protein rbsC</fullName>
    </submittedName>
</protein>
<evidence type="ECO:0000256" key="6">
    <source>
        <dbReference type="SAM" id="Phobius"/>
    </source>
</evidence>
<evidence type="ECO:0000313" key="8">
    <source>
        <dbReference type="EMBL" id="OUP67852.1"/>
    </source>
</evidence>
<proteinExistence type="predicted"/>
<feature type="transmembrane region" description="Helical" evidence="6">
    <location>
        <begin position="174"/>
        <end position="196"/>
    </location>
</feature>
<dbReference type="OrthoDB" id="9813906at2"/>
<evidence type="ECO:0000256" key="1">
    <source>
        <dbReference type="ARBA" id="ARBA00004651"/>
    </source>
</evidence>
<dbReference type="Proteomes" id="UP000196386">
    <property type="component" value="Unassembled WGS sequence"/>
</dbReference>
<name>A0A174MSJ7_9FIRM</name>
<keyword evidence="4 6" id="KW-1133">Transmembrane helix</keyword>
<accession>A0A174MSJ7</accession>
<sequence length="328" mass="34232">MSQSLSNTKENVTASGLRKFAKEYTMLLFVIVLVIACMLFVDRFATPGNLMNVLIQIAINALIATGMTFVILSDGIDLSVGSVAALAGVVATATIKMFPDAGRGLSVLVILLAAIVVGGICGSINAFSVAKLNVPPFIATLAMMNIARGLAFVYTDSKPVFDLPDSYGWVGLRSIGPIPVTVIVMIIVLAAAYIILSRTCFGRYIYAVGSNAEVAKLSGINVKKIKYLVYIICGILAALGGVVLSSKLQSGQPNAAQSYELNAIAAVAMGGTSMSGGRGGIIQTIFGLVAIGVINNALSLLGVSSYWQTITLGVIILIAVVIDQFKKD</sequence>
<dbReference type="CDD" id="cd06579">
    <property type="entry name" value="TM_PBP1_transp_AraH_like"/>
    <property type="match status" value="1"/>
</dbReference>
<reference evidence="7 10" key="1">
    <citation type="submission" date="2015-09" db="EMBL/GenBank/DDBJ databases">
        <authorList>
            <consortium name="Pathogen Informatics"/>
        </authorList>
    </citation>
    <scope>NUCLEOTIDE SEQUENCE [LARGE SCALE GENOMIC DNA]</scope>
    <source>
        <strain evidence="7 10">2789STDY5834939</strain>
    </source>
</reference>
<feature type="transmembrane region" description="Helical" evidence="6">
    <location>
        <begin position="53"/>
        <end position="72"/>
    </location>
</feature>
<evidence type="ECO:0000313" key="11">
    <source>
        <dbReference type="Proteomes" id="UP000196386"/>
    </source>
</evidence>
<keyword evidence="2" id="KW-1003">Cell membrane</keyword>
<feature type="transmembrane region" description="Helical" evidence="6">
    <location>
        <begin position="134"/>
        <end position="154"/>
    </location>
</feature>
<dbReference type="EMBL" id="NFKP01000025">
    <property type="protein sequence ID" value="OUP67852.1"/>
    <property type="molecule type" value="Genomic_DNA"/>
</dbReference>
<keyword evidence="3 6" id="KW-0812">Transmembrane</keyword>
<feature type="transmembrane region" description="Helical" evidence="6">
    <location>
        <begin position="281"/>
        <end position="300"/>
    </location>
</feature>
<dbReference type="InterPro" id="IPR001851">
    <property type="entry name" value="ABC_transp_permease"/>
</dbReference>
<keyword evidence="5 6" id="KW-0472">Membrane</keyword>
<dbReference type="Proteomes" id="UP000095765">
    <property type="component" value="Unassembled WGS sequence"/>
</dbReference>
<dbReference type="GO" id="GO:0005886">
    <property type="term" value="C:plasma membrane"/>
    <property type="evidence" value="ECO:0007669"/>
    <property type="project" value="UniProtKB-SubCell"/>
</dbReference>
<dbReference type="PANTHER" id="PTHR32196">
    <property type="entry name" value="ABC TRANSPORTER PERMEASE PROTEIN YPHD-RELATED-RELATED"/>
    <property type="match status" value="1"/>
</dbReference>
<reference evidence="11" key="2">
    <citation type="submission" date="2017-04" db="EMBL/GenBank/DDBJ databases">
        <title>Function of individual gut microbiota members based on whole genome sequencing of pure cultures obtained from chicken caecum.</title>
        <authorList>
            <person name="Medvecky M."/>
            <person name="Cejkova D."/>
            <person name="Polansky O."/>
            <person name="Karasova D."/>
            <person name="Kubasova T."/>
            <person name="Cizek A."/>
            <person name="Rychlik I."/>
        </authorList>
    </citation>
    <scope>NUCLEOTIDE SEQUENCE [LARGE SCALE GENOMIC DNA]</scope>
    <source>
        <strain evidence="11">An175</strain>
    </source>
</reference>
<dbReference type="Proteomes" id="UP000260828">
    <property type="component" value="Unassembled WGS sequence"/>
</dbReference>
<dbReference type="Pfam" id="PF02653">
    <property type="entry name" value="BPD_transp_2"/>
    <property type="match status" value="1"/>
</dbReference>
<feature type="transmembrane region" description="Helical" evidence="6">
    <location>
        <begin position="227"/>
        <end position="244"/>
    </location>
</feature>
<evidence type="ECO:0000313" key="7">
    <source>
        <dbReference type="EMBL" id="CUP37368.1"/>
    </source>
</evidence>
<dbReference type="PANTHER" id="PTHR32196:SF72">
    <property type="entry name" value="RIBOSE IMPORT PERMEASE PROTEIN RBSC"/>
    <property type="match status" value="1"/>
</dbReference>
<comment type="subcellular location">
    <subcellularLocation>
        <location evidence="1">Cell membrane</location>
        <topology evidence="1">Multi-pass membrane protein</topology>
    </subcellularLocation>
</comment>
<evidence type="ECO:0000256" key="4">
    <source>
        <dbReference type="ARBA" id="ARBA00022989"/>
    </source>
</evidence>
<dbReference type="EMBL" id="QVME01000003">
    <property type="protein sequence ID" value="RGE68261.1"/>
    <property type="molecule type" value="Genomic_DNA"/>
</dbReference>
<organism evidence="7 10">
    <name type="scientific">Anaerotruncus colihominis</name>
    <dbReference type="NCBI Taxonomy" id="169435"/>
    <lineage>
        <taxon>Bacteria</taxon>
        <taxon>Bacillati</taxon>
        <taxon>Bacillota</taxon>
        <taxon>Clostridia</taxon>
        <taxon>Eubacteriales</taxon>
        <taxon>Oscillospiraceae</taxon>
        <taxon>Anaerotruncus</taxon>
    </lineage>
</organism>
<dbReference type="RefSeq" id="WP_055244070.1">
    <property type="nucleotide sequence ID" value="NZ_CABIWA010000006.1"/>
</dbReference>
<evidence type="ECO:0000256" key="3">
    <source>
        <dbReference type="ARBA" id="ARBA00022692"/>
    </source>
</evidence>
<evidence type="ECO:0000313" key="12">
    <source>
        <dbReference type="Proteomes" id="UP000260828"/>
    </source>
</evidence>
<feature type="transmembrane region" description="Helical" evidence="6">
    <location>
        <begin position="24"/>
        <end position="41"/>
    </location>
</feature>
<gene>
    <name evidence="7" type="primary">rbsC_5</name>
    <name evidence="8" type="ORF">B5F11_16160</name>
    <name evidence="9" type="ORF">DXC40_07915</name>
    <name evidence="7" type="ORF">ERS852551_00600</name>
</gene>
<reference evidence="8" key="3">
    <citation type="journal article" date="2018" name="BMC Genomics">
        <title>Whole genome sequencing and function prediction of 133 gut anaerobes isolated from chicken caecum in pure cultures.</title>
        <authorList>
            <person name="Medvecky M."/>
            <person name="Cejkova D."/>
            <person name="Polansky O."/>
            <person name="Karasova D."/>
            <person name="Kubasova T."/>
            <person name="Cizek A."/>
            <person name="Rychlik I."/>
        </authorList>
    </citation>
    <scope>NUCLEOTIDE SEQUENCE</scope>
    <source>
        <strain evidence="8">An175</strain>
    </source>
</reference>
<feature type="transmembrane region" description="Helical" evidence="6">
    <location>
        <begin position="79"/>
        <end position="98"/>
    </location>
</feature>
<evidence type="ECO:0000313" key="10">
    <source>
        <dbReference type="Proteomes" id="UP000095765"/>
    </source>
</evidence>
<dbReference type="EMBL" id="CZBE01000003">
    <property type="protein sequence ID" value="CUP37368.1"/>
    <property type="molecule type" value="Genomic_DNA"/>
</dbReference>
<reference evidence="9 12" key="4">
    <citation type="submission" date="2018-08" db="EMBL/GenBank/DDBJ databases">
        <title>A genome reference for cultivated species of the human gut microbiota.</title>
        <authorList>
            <person name="Zou Y."/>
            <person name="Xue W."/>
            <person name="Luo G."/>
        </authorList>
    </citation>
    <scope>NUCLEOTIDE SEQUENCE [LARGE SCALE GENOMIC DNA]</scope>
    <source>
        <strain evidence="9 12">TF05-12AC</strain>
    </source>
</reference>
<evidence type="ECO:0000313" key="9">
    <source>
        <dbReference type="EMBL" id="RGE68261.1"/>
    </source>
</evidence>
<dbReference type="GO" id="GO:0022857">
    <property type="term" value="F:transmembrane transporter activity"/>
    <property type="evidence" value="ECO:0007669"/>
    <property type="project" value="InterPro"/>
</dbReference>
<evidence type="ECO:0000256" key="5">
    <source>
        <dbReference type="ARBA" id="ARBA00023136"/>
    </source>
</evidence>